<name>A0ABS0J4V5_9BACT</name>
<evidence type="ECO:0000256" key="7">
    <source>
        <dbReference type="ARBA" id="ARBA00023014"/>
    </source>
</evidence>
<keyword evidence="3" id="KW-0004">4Fe-4S</keyword>
<dbReference type="PANTHER" id="PTHR30038:SF8">
    <property type="entry name" value="ALDEHYDE FERREDOXIN OXIDOREDUCTASE"/>
    <property type="match status" value="1"/>
</dbReference>
<comment type="similarity">
    <text evidence="2">Belongs to the AOR/FOR family.</text>
</comment>
<keyword evidence="11" id="KW-1185">Reference proteome</keyword>
<dbReference type="InterPro" id="IPR036021">
    <property type="entry name" value="Tungsten_al_ferr_oxy-like_C"/>
</dbReference>
<sequence length="601" mass="64789">MPASATASRVLHVDLATGASRIIPFEGRPLHLGGSGLAAALYEAYGLPGAPAEDPRQPLIFAIGPLTGYYPLMSKVVCGFRSPYNGQWAESHAGGRLALALRFAGYDALMITGAARTLSCLVVGSRRLEVHDVHYLRGQDVFVTGKYLRRFGKDSSGHRSTVRIGPAGEKGVAFACANVDSFRHFGRLGAGAVMGAKNLKGIVVLGDGGAALPEGKDYPKLFRDIYGAVTGTDMMQKYHDLGTAENLSVLNELKALPWRNLQATTDPAIDGISGERFAEQLLLRQTACAGCPVGCIHIGLLRQQFARDHEFLYKQVSYDYEPIFAQGSMLGLTNASDVLALLDDTEKLGLDCMSAGVALAWATEALERGVITEAETIVPLAFGNVAAYMTGLNHLANGANEFWRTLGRGTPSATDAYGGREFSCVLGQEMAGYATGEVFFVAQALGFRHSHLDSGGYSFDQSVPPREPGTFRTPEEIAADVDKAVAFLADDEQKRIAINCMVACLFSRKAYSMPRLQEALAAIGCRAEADGMPDALRTVQAARWRLKLQTGYRPEEVTIPKRFTEIVTWKGPIDTTYMEALRLAYVDAIRRMADAPAPTAD</sequence>
<dbReference type="RefSeq" id="WP_196609216.1">
    <property type="nucleotide sequence ID" value="NZ_VRYY01000243.1"/>
</dbReference>
<comment type="cofactor">
    <cofactor evidence="8">
        <name>tungstopterin</name>
        <dbReference type="ChEBI" id="CHEBI:30402"/>
    </cofactor>
</comment>
<gene>
    <name evidence="10" type="ORF">FVW20_09380</name>
</gene>
<evidence type="ECO:0000256" key="8">
    <source>
        <dbReference type="ARBA" id="ARBA00049934"/>
    </source>
</evidence>
<reference evidence="10 11" key="1">
    <citation type="submission" date="2019-08" db="EMBL/GenBank/DDBJ databases">
        <authorList>
            <person name="Luo N."/>
        </authorList>
    </citation>
    <scope>NUCLEOTIDE SEQUENCE [LARGE SCALE GENOMIC DNA]</scope>
    <source>
        <strain evidence="10 11">NCIMB 9442</strain>
    </source>
</reference>
<dbReference type="SUPFAM" id="SSF56228">
    <property type="entry name" value="Aldehyde ferredoxin oxidoreductase, N-terminal domain"/>
    <property type="match status" value="1"/>
</dbReference>
<dbReference type="InterPro" id="IPR013983">
    <property type="entry name" value="Ald_Fedxn_OxRdtase_N"/>
</dbReference>
<evidence type="ECO:0000256" key="5">
    <source>
        <dbReference type="ARBA" id="ARBA00023002"/>
    </source>
</evidence>
<dbReference type="Proteomes" id="UP001194469">
    <property type="component" value="Unassembled WGS sequence"/>
</dbReference>
<dbReference type="PANTHER" id="PTHR30038">
    <property type="entry name" value="ALDEHYDE FERREDOXIN OXIDOREDUCTASE"/>
    <property type="match status" value="1"/>
</dbReference>
<evidence type="ECO:0000256" key="6">
    <source>
        <dbReference type="ARBA" id="ARBA00023004"/>
    </source>
</evidence>
<comment type="caution">
    <text evidence="10">The sequence shown here is derived from an EMBL/GenBank/DDBJ whole genome shotgun (WGS) entry which is preliminary data.</text>
</comment>
<accession>A0ABS0J4V5</accession>
<keyword evidence="6" id="KW-0408">Iron</keyword>
<feature type="domain" description="Aldehyde ferredoxin oxidoreductase N-terminal" evidence="9">
    <location>
        <begin position="7"/>
        <end position="208"/>
    </location>
</feature>
<proteinExistence type="inferred from homology"/>
<dbReference type="EMBL" id="VRYY01000243">
    <property type="protein sequence ID" value="MBG3877220.1"/>
    <property type="molecule type" value="Genomic_DNA"/>
</dbReference>
<evidence type="ECO:0000256" key="4">
    <source>
        <dbReference type="ARBA" id="ARBA00022723"/>
    </source>
</evidence>
<dbReference type="InterPro" id="IPR013984">
    <property type="entry name" value="Ald_Fedxn_OxRdtase_dom2"/>
</dbReference>
<organism evidence="10 11">
    <name type="scientific">Nitratidesulfovibrio oxamicus</name>
    <dbReference type="NCBI Taxonomy" id="32016"/>
    <lineage>
        <taxon>Bacteria</taxon>
        <taxon>Pseudomonadati</taxon>
        <taxon>Thermodesulfobacteriota</taxon>
        <taxon>Desulfovibrionia</taxon>
        <taxon>Desulfovibrionales</taxon>
        <taxon>Desulfovibrionaceae</taxon>
        <taxon>Nitratidesulfovibrio</taxon>
    </lineage>
</organism>
<evidence type="ECO:0000256" key="1">
    <source>
        <dbReference type="ARBA" id="ARBA00001966"/>
    </source>
</evidence>
<evidence type="ECO:0000256" key="3">
    <source>
        <dbReference type="ARBA" id="ARBA00022485"/>
    </source>
</evidence>
<evidence type="ECO:0000313" key="11">
    <source>
        <dbReference type="Proteomes" id="UP001194469"/>
    </source>
</evidence>
<dbReference type="Pfam" id="PF02730">
    <property type="entry name" value="AFOR_N"/>
    <property type="match status" value="1"/>
</dbReference>
<dbReference type="InterPro" id="IPR001203">
    <property type="entry name" value="OxRdtase_Ald_Fedxn_C"/>
</dbReference>
<evidence type="ECO:0000313" key="10">
    <source>
        <dbReference type="EMBL" id="MBG3877220.1"/>
    </source>
</evidence>
<evidence type="ECO:0000256" key="2">
    <source>
        <dbReference type="ARBA" id="ARBA00011032"/>
    </source>
</evidence>
<dbReference type="Gene3D" id="1.10.569.10">
    <property type="entry name" value="Aldehyde Ferredoxin Oxidoreductase Protein, subunit A, domain 2"/>
    <property type="match status" value="1"/>
</dbReference>
<dbReference type="Pfam" id="PF01314">
    <property type="entry name" value="AFOR_C"/>
    <property type="match status" value="1"/>
</dbReference>
<dbReference type="SMART" id="SM00790">
    <property type="entry name" value="AFOR_N"/>
    <property type="match status" value="1"/>
</dbReference>
<keyword evidence="7" id="KW-0411">Iron-sulfur</keyword>
<evidence type="ECO:0000259" key="9">
    <source>
        <dbReference type="SMART" id="SM00790"/>
    </source>
</evidence>
<keyword evidence="5" id="KW-0560">Oxidoreductase</keyword>
<dbReference type="Gene3D" id="1.10.599.10">
    <property type="entry name" value="Aldehyde Ferredoxin Oxidoreductase Protein, subunit A, domain 3"/>
    <property type="match status" value="1"/>
</dbReference>
<dbReference type="InterPro" id="IPR013985">
    <property type="entry name" value="Ald_Fedxn_OxRdtase_dom3"/>
</dbReference>
<keyword evidence="4" id="KW-0479">Metal-binding</keyword>
<comment type="cofactor">
    <cofactor evidence="1">
        <name>[4Fe-4S] cluster</name>
        <dbReference type="ChEBI" id="CHEBI:49883"/>
    </cofactor>
</comment>
<protein>
    <submittedName>
        <fullName evidence="10">Aldehyde ferredoxin oxidoreductase</fullName>
    </submittedName>
</protein>
<dbReference type="InterPro" id="IPR051919">
    <property type="entry name" value="W-dependent_AOR"/>
</dbReference>
<dbReference type="SUPFAM" id="SSF48310">
    <property type="entry name" value="Aldehyde ferredoxin oxidoreductase, C-terminal domains"/>
    <property type="match status" value="1"/>
</dbReference>
<dbReference type="InterPro" id="IPR036503">
    <property type="entry name" value="Ald_Fedxn_OxRdtase_N_sf"/>
</dbReference>
<dbReference type="Gene3D" id="3.60.9.10">
    <property type="entry name" value="Aldehyde ferredoxin oxidoreductase, N-terminal domain"/>
    <property type="match status" value="1"/>
</dbReference>